<feature type="region of interest" description="Disordered" evidence="2">
    <location>
        <begin position="285"/>
        <end position="305"/>
    </location>
</feature>
<reference evidence="3" key="3">
    <citation type="submission" date="2015-04" db="UniProtKB">
        <authorList>
            <consortium name="EnsemblPlants"/>
        </authorList>
    </citation>
    <scope>IDENTIFICATION</scope>
</reference>
<feature type="compositionally biased region" description="Basic and acidic residues" evidence="2">
    <location>
        <begin position="339"/>
        <end position="351"/>
    </location>
</feature>
<feature type="compositionally biased region" description="Polar residues" evidence="2">
    <location>
        <begin position="168"/>
        <end position="177"/>
    </location>
</feature>
<feature type="compositionally biased region" description="Polar residues" evidence="2">
    <location>
        <begin position="317"/>
        <end position="332"/>
    </location>
</feature>
<evidence type="ECO:0000313" key="4">
    <source>
        <dbReference type="Proteomes" id="UP000032180"/>
    </source>
</evidence>
<dbReference type="EnsemblPlants" id="LPERR07G08760.1">
    <property type="protein sequence ID" value="LPERR07G08760.1"/>
    <property type="gene ID" value="LPERR07G08760"/>
</dbReference>
<dbReference type="Proteomes" id="UP000032180">
    <property type="component" value="Chromosome 7"/>
</dbReference>
<sequence length="494" mass="54140">MLEVAPLMRRIAEVKQSGLTDIWVARHFLMYRLNPLKDQVHPTFEYTGHHDPTRESEVDLPEEEVGNRLRALFADGVDIPTKKNKPRCRSFHIYRPPPREYYQLDSRPPSVADIARPDQAPMPKGPAIDFFNELSNDEEEEAVEAATVATTVHADSLQGRKRKLIIANNSDNEAANQSARPPRLSSPSPPPAPKARPFSPRPANRGRLKVSMVKPNTSFTGKDDDTLPQPPTASAVEEPTAVPTGSQLELAEGEMPSTTLPPPPQATAVDICTVAAHVATSSIIPPVNTTPPTTASTGPTTAAPSPVLALTTTVDVPSTNKGKQVQSSTNAIEPSAGSDSERTASDEIIGRRYGPDLDQASILDRIEDQKCMTRLIQLMAESSDLVLKVIKNSSAKDSLLERIAPLAERADRAQDELVIQRNEVAGFRNIHSDFKEKLRDFLGHDLAIFEAKKQAEEHVLKLQAELTQLKGENKELIKAKDLAEKKLTHAINLN</sequence>
<feature type="region of interest" description="Disordered" evidence="2">
    <location>
        <begin position="317"/>
        <end position="351"/>
    </location>
</feature>
<protein>
    <submittedName>
        <fullName evidence="3">Uncharacterized protein</fullName>
    </submittedName>
</protein>
<evidence type="ECO:0000313" key="3">
    <source>
        <dbReference type="EnsemblPlants" id="LPERR07G08760.1"/>
    </source>
</evidence>
<dbReference type="AlphaFoldDB" id="A0A0D9WXN6"/>
<dbReference type="HOGENOM" id="CLU_036755_0_1_1"/>
<keyword evidence="4" id="KW-1185">Reference proteome</keyword>
<dbReference type="PANTHER" id="PTHR33026">
    <property type="entry name" value="OS06G0360600 PROTEIN"/>
    <property type="match status" value="1"/>
</dbReference>
<accession>A0A0D9WXN6</accession>
<name>A0A0D9WXN6_9ORYZ</name>
<organism evidence="3 4">
    <name type="scientific">Leersia perrieri</name>
    <dbReference type="NCBI Taxonomy" id="77586"/>
    <lineage>
        <taxon>Eukaryota</taxon>
        <taxon>Viridiplantae</taxon>
        <taxon>Streptophyta</taxon>
        <taxon>Embryophyta</taxon>
        <taxon>Tracheophyta</taxon>
        <taxon>Spermatophyta</taxon>
        <taxon>Magnoliopsida</taxon>
        <taxon>Liliopsida</taxon>
        <taxon>Poales</taxon>
        <taxon>Poaceae</taxon>
        <taxon>BOP clade</taxon>
        <taxon>Oryzoideae</taxon>
        <taxon>Oryzeae</taxon>
        <taxon>Oryzinae</taxon>
        <taxon>Leersia</taxon>
    </lineage>
</organism>
<feature type="region of interest" description="Disordered" evidence="2">
    <location>
        <begin position="168"/>
        <end position="244"/>
    </location>
</feature>
<dbReference type="PANTHER" id="PTHR33026:SF7">
    <property type="entry name" value="OS03G0100275 PROTEIN"/>
    <property type="match status" value="1"/>
</dbReference>
<dbReference type="Gramene" id="LPERR07G08760.1">
    <property type="protein sequence ID" value="LPERR07G08760.1"/>
    <property type="gene ID" value="LPERR07G08760"/>
</dbReference>
<evidence type="ECO:0000256" key="2">
    <source>
        <dbReference type="SAM" id="MobiDB-lite"/>
    </source>
</evidence>
<reference evidence="3 4" key="1">
    <citation type="submission" date="2012-08" db="EMBL/GenBank/DDBJ databases">
        <title>Oryza genome evolution.</title>
        <authorList>
            <person name="Wing R.A."/>
        </authorList>
    </citation>
    <scope>NUCLEOTIDE SEQUENCE</scope>
</reference>
<evidence type="ECO:0000256" key="1">
    <source>
        <dbReference type="SAM" id="Coils"/>
    </source>
</evidence>
<keyword evidence="1" id="KW-0175">Coiled coil</keyword>
<proteinExistence type="predicted"/>
<reference evidence="4" key="2">
    <citation type="submission" date="2013-12" db="EMBL/GenBank/DDBJ databases">
        <authorList>
            <person name="Yu Y."/>
            <person name="Lee S."/>
            <person name="de Baynast K."/>
            <person name="Wissotski M."/>
            <person name="Liu L."/>
            <person name="Talag J."/>
            <person name="Goicoechea J."/>
            <person name="Angelova A."/>
            <person name="Jetty R."/>
            <person name="Kudrna D."/>
            <person name="Golser W."/>
            <person name="Rivera L."/>
            <person name="Zhang J."/>
            <person name="Wing R."/>
        </authorList>
    </citation>
    <scope>NUCLEOTIDE SEQUENCE</scope>
</reference>
<feature type="coiled-coil region" evidence="1">
    <location>
        <begin position="452"/>
        <end position="486"/>
    </location>
</feature>